<evidence type="ECO:0008006" key="3">
    <source>
        <dbReference type="Google" id="ProtNLM"/>
    </source>
</evidence>
<feature type="transmembrane region" description="Helical" evidence="1">
    <location>
        <begin position="21"/>
        <end position="41"/>
    </location>
</feature>
<evidence type="ECO:0000313" key="2">
    <source>
        <dbReference type="EMBL" id="HAG4525493.1"/>
    </source>
</evidence>
<dbReference type="AlphaFoldDB" id="A0A763SQW6"/>
<keyword evidence="1" id="KW-0472">Membrane</keyword>
<comment type="caution">
    <text evidence="2">The sequence shown here is derived from an EMBL/GenBank/DDBJ whole genome shotgun (WGS) entry which is preliminary data.</text>
</comment>
<protein>
    <recommendedName>
        <fullName evidence="3">DUF4231 domain-containing protein</fullName>
    </recommendedName>
</protein>
<name>A0A763SQW6_SALER</name>
<organism evidence="2">
    <name type="scientific">Salmonella enterica</name>
    <name type="common">Salmonella choleraesuis</name>
    <dbReference type="NCBI Taxonomy" id="28901"/>
    <lineage>
        <taxon>Bacteria</taxon>
        <taxon>Pseudomonadati</taxon>
        <taxon>Pseudomonadota</taxon>
        <taxon>Gammaproteobacteria</taxon>
        <taxon>Enterobacterales</taxon>
        <taxon>Enterobacteriaceae</taxon>
        <taxon>Salmonella</taxon>
    </lineage>
</organism>
<keyword evidence="1" id="KW-1133">Transmembrane helix</keyword>
<feature type="transmembrane region" description="Helical" evidence="1">
    <location>
        <begin position="47"/>
        <end position="64"/>
    </location>
</feature>
<gene>
    <name evidence="2" type="ORF">G8404_001135</name>
</gene>
<proteinExistence type="predicted"/>
<sequence length="103" mass="11941">MELEKIIELQSKYYEHKRSATIGLYIILVGVIIIVVNILGWSHETQIIQGVVLGGGLVYWGMHFEKYSKLYKQLDILCLQRYGKGYENSLSEIVSDRYGKKDR</sequence>
<accession>A0A763SQW6</accession>
<keyword evidence="1" id="KW-0812">Transmembrane</keyword>
<evidence type="ECO:0000256" key="1">
    <source>
        <dbReference type="SAM" id="Phobius"/>
    </source>
</evidence>
<dbReference type="EMBL" id="DAAYJT010000003">
    <property type="protein sequence ID" value="HAG4525493.1"/>
    <property type="molecule type" value="Genomic_DNA"/>
</dbReference>
<reference evidence="2" key="1">
    <citation type="journal article" date="2018" name="Genome Biol.">
        <title>SKESA: strategic k-mer extension for scrupulous assemblies.</title>
        <authorList>
            <person name="Souvorov A."/>
            <person name="Agarwala R."/>
            <person name="Lipman D.J."/>
        </authorList>
    </citation>
    <scope>NUCLEOTIDE SEQUENCE</scope>
    <source>
        <strain evidence="2">MA.AU168</strain>
    </source>
</reference>
<reference evidence="2" key="2">
    <citation type="submission" date="2020-02" db="EMBL/GenBank/DDBJ databases">
        <authorList>
            <consortium name="NCBI Pathogen Detection Project"/>
        </authorList>
    </citation>
    <scope>NUCLEOTIDE SEQUENCE</scope>
    <source>
        <strain evidence="2">MA.AU168</strain>
    </source>
</reference>